<reference evidence="2" key="1">
    <citation type="submission" date="2023-03" db="EMBL/GenBank/DDBJ databases">
        <title>Massive genome expansion in bonnet fungi (Mycena s.s.) driven by repeated elements and novel gene families across ecological guilds.</title>
        <authorList>
            <consortium name="Lawrence Berkeley National Laboratory"/>
            <person name="Harder C.B."/>
            <person name="Miyauchi S."/>
            <person name="Viragh M."/>
            <person name="Kuo A."/>
            <person name="Thoen E."/>
            <person name="Andreopoulos B."/>
            <person name="Lu D."/>
            <person name="Skrede I."/>
            <person name="Drula E."/>
            <person name="Henrissat B."/>
            <person name="Morin E."/>
            <person name="Kohler A."/>
            <person name="Barry K."/>
            <person name="LaButti K."/>
            <person name="Morin E."/>
            <person name="Salamov A."/>
            <person name="Lipzen A."/>
            <person name="Mereny Z."/>
            <person name="Hegedus B."/>
            <person name="Baldrian P."/>
            <person name="Stursova M."/>
            <person name="Weitz H."/>
            <person name="Taylor A."/>
            <person name="Grigoriev I.V."/>
            <person name="Nagy L.G."/>
            <person name="Martin F."/>
            <person name="Kauserud H."/>
        </authorList>
    </citation>
    <scope>NUCLEOTIDE SEQUENCE</scope>
    <source>
        <strain evidence="2">CBHHK200</strain>
    </source>
</reference>
<evidence type="ECO:0000313" key="3">
    <source>
        <dbReference type="Proteomes" id="UP001218188"/>
    </source>
</evidence>
<accession>A0AAD6S8R8</accession>
<sequence length="391" mass="42578">MSVAVAGPVAVAEPVFGSTGPVILPMVLVTAANRDHGVGIFPHRRQAPIAGVMAQVLGSCAIDAIDEIVVGRLPKSGNSLFTCHAGYFLSAITSKLMSSPSPFPTSCRPTPLVPPFFTRPTTFTEDSHPAYFFFSSIGYAAFHESGNLCAAFRRKYPLALRSQLTHTPEFESDRARHLGSLAAIYAVAGIRDLIVENALKAARADVDAVLELMTEAFVGAWGPSVSRAHRFRREQAVLREGRRRQREAFYAARAAAVAPSLSPQPLDPPAQWDPVPDGWGTGNVGWGSGSGWGSPTATNHGWATGGSQNGWGWGWGQDHRRRQPAPTVGPLRAWSEHPGRTARPSTRTHCYRYAQRRRRRARAPTWHAVVRRFTALLARIGRRILARGLVQ</sequence>
<feature type="region of interest" description="Disordered" evidence="1">
    <location>
        <begin position="317"/>
        <end position="346"/>
    </location>
</feature>
<evidence type="ECO:0000313" key="2">
    <source>
        <dbReference type="EMBL" id="KAJ7023314.1"/>
    </source>
</evidence>
<name>A0AAD6S8R8_9AGAR</name>
<protein>
    <submittedName>
        <fullName evidence="2">Uncharacterized protein</fullName>
    </submittedName>
</protein>
<comment type="caution">
    <text evidence="2">The sequence shown here is derived from an EMBL/GenBank/DDBJ whole genome shotgun (WGS) entry which is preliminary data.</text>
</comment>
<dbReference type="EMBL" id="JARJCM010000190">
    <property type="protein sequence ID" value="KAJ7023314.1"/>
    <property type="molecule type" value="Genomic_DNA"/>
</dbReference>
<organism evidence="2 3">
    <name type="scientific">Mycena alexandri</name>
    <dbReference type="NCBI Taxonomy" id="1745969"/>
    <lineage>
        <taxon>Eukaryota</taxon>
        <taxon>Fungi</taxon>
        <taxon>Dikarya</taxon>
        <taxon>Basidiomycota</taxon>
        <taxon>Agaricomycotina</taxon>
        <taxon>Agaricomycetes</taxon>
        <taxon>Agaricomycetidae</taxon>
        <taxon>Agaricales</taxon>
        <taxon>Marasmiineae</taxon>
        <taxon>Mycenaceae</taxon>
        <taxon>Mycena</taxon>
    </lineage>
</organism>
<evidence type="ECO:0000256" key="1">
    <source>
        <dbReference type="SAM" id="MobiDB-lite"/>
    </source>
</evidence>
<gene>
    <name evidence="2" type="ORF">C8F04DRAFT_1193564</name>
</gene>
<dbReference type="AlphaFoldDB" id="A0AAD6S8R8"/>
<keyword evidence="3" id="KW-1185">Reference proteome</keyword>
<dbReference type="Proteomes" id="UP001218188">
    <property type="component" value="Unassembled WGS sequence"/>
</dbReference>
<proteinExistence type="predicted"/>